<dbReference type="GO" id="GO:0003677">
    <property type="term" value="F:DNA binding"/>
    <property type="evidence" value="ECO:0007669"/>
    <property type="project" value="InterPro"/>
</dbReference>
<feature type="domain" description="HD Cas3-type" evidence="11">
    <location>
        <begin position="11"/>
        <end position="238"/>
    </location>
</feature>
<dbReference type="PROSITE" id="PS51643">
    <property type="entry name" value="HD_CAS3"/>
    <property type="match status" value="1"/>
</dbReference>
<organism evidence="12 13">
    <name type="scientific">Caldisericum exile</name>
    <dbReference type="NCBI Taxonomy" id="693075"/>
    <lineage>
        <taxon>Bacteria</taxon>
        <taxon>Pseudomonadati</taxon>
        <taxon>Caldisericota/Cryosericota group</taxon>
        <taxon>Caldisericota</taxon>
        <taxon>Caldisericia</taxon>
        <taxon>Caldisericales</taxon>
        <taxon>Caldisericaceae</taxon>
        <taxon>Caldisericum</taxon>
    </lineage>
</organism>
<evidence type="ECO:0000256" key="7">
    <source>
        <dbReference type="ARBA" id="ARBA00022806"/>
    </source>
</evidence>
<dbReference type="PANTHER" id="PTHR47962:SF5">
    <property type="entry name" value="ATP-DEPENDENT HELICASE LHR-RELATED"/>
    <property type="match status" value="1"/>
</dbReference>
<keyword evidence="9" id="KW-0051">Antiviral defense</keyword>
<dbReference type="Gene3D" id="3.40.50.300">
    <property type="entry name" value="P-loop containing nucleotide triphosphate hydrolases"/>
    <property type="match status" value="2"/>
</dbReference>
<dbReference type="InterPro" id="IPR052511">
    <property type="entry name" value="ATP-dep_Helicase"/>
</dbReference>
<comment type="similarity">
    <text evidence="1">In the N-terminal section; belongs to the CRISPR-associated nuclease Cas3-HD family.</text>
</comment>
<dbReference type="InterPro" id="IPR006935">
    <property type="entry name" value="Helicase/UvrB_N"/>
</dbReference>
<dbReference type="GO" id="GO:0046872">
    <property type="term" value="F:metal ion binding"/>
    <property type="evidence" value="ECO:0007669"/>
    <property type="project" value="UniProtKB-KW"/>
</dbReference>
<dbReference type="Pfam" id="PF22590">
    <property type="entry name" value="Cas3-like_C_2"/>
    <property type="match status" value="1"/>
</dbReference>
<evidence type="ECO:0000256" key="8">
    <source>
        <dbReference type="ARBA" id="ARBA00022840"/>
    </source>
</evidence>
<dbReference type="InterPro" id="IPR014001">
    <property type="entry name" value="Helicase_ATP-bd"/>
</dbReference>
<dbReference type="PROSITE" id="PS51194">
    <property type="entry name" value="HELICASE_CTER"/>
    <property type="match status" value="1"/>
</dbReference>
<protein>
    <submittedName>
        <fullName evidence="12">CRISPR-associated helicase/endonuclease Cas3</fullName>
    </submittedName>
</protein>
<dbReference type="InterPro" id="IPR006474">
    <property type="entry name" value="Helicase_Cas3_CRISPR-ass_core"/>
</dbReference>
<dbReference type="Proteomes" id="UP000237040">
    <property type="component" value="Unassembled WGS sequence"/>
</dbReference>
<keyword evidence="12" id="KW-0255">Endonuclease</keyword>
<evidence type="ECO:0000313" key="13">
    <source>
        <dbReference type="Proteomes" id="UP000237040"/>
    </source>
</evidence>
<evidence type="ECO:0000256" key="3">
    <source>
        <dbReference type="ARBA" id="ARBA00022722"/>
    </source>
</evidence>
<keyword evidence="4" id="KW-0479">Metal-binding</keyword>
<evidence type="ECO:0000256" key="5">
    <source>
        <dbReference type="ARBA" id="ARBA00022741"/>
    </source>
</evidence>
<evidence type="ECO:0000256" key="1">
    <source>
        <dbReference type="ARBA" id="ARBA00006847"/>
    </source>
</evidence>
<evidence type="ECO:0000256" key="6">
    <source>
        <dbReference type="ARBA" id="ARBA00022801"/>
    </source>
</evidence>
<dbReference type="InterPro" id="IPR001650">
    <property type="entry name" value="Helicase_C-like"/>
</dbReference>
<comment type="caution">
    <text evidence="12">The sequence shown here is derived from an EMBL/GenBank/DDBJ whole genome shotgun (WGS) entry which is preliminary data.</text>
</comment>
<dbReference type="NCBIfam" id="TIGR01587">
    <property type="entry name" value="cas3_core"/>
    <property type="match status" value="1"/>
</dbReference>
<dbReference type="GO" id="GO:0004386">
    <property type="term" value="F:helicase activity"/>
    <property type="evidence" value="ECO:0007669"/>
    <property type="project" value="UniProtKB-KW"/>
</dbReference>
<evidence type="ECO:0000259" key="10">
    <source>
        <dbReference type="PROSITE" id="PS51194"/>
    </source>
</evidence>
<dbReference type="InterPro" id="IPR038257">
    <property type="entry name" value="CRISPR-assoc_Cas3_HD_sf"/>
</dbReference>
<dbReference type="EMBL" id="PNIL01000029">
    <property type="protein sequence ID" value="PMP68056.1"/>
    <property type="molecule type" value="Genomic_DNA"/>
</dbReference>
<dbReference type="PANTHER" id="PTHR47962">
    <property type="entry name" value="ATP-DEPENDENT HELICASE LHR-RELATED-RELATED"/>
    <property type="match status" value="1"/>
</dbReference>
<dbReference type="InterPro" id="IPR006483">
    <property type="entry name" value="CRISPR-assoc_Cas3_HD"/>
</dbReference>
<dbReference type="GO" id="GO:0005524">
    <property type="term" value="F:ATP binding"/>
    <property type="evidence" value="ECO:0007669"/>
    <property type="project" value="UniProtKB-KW"/>
</dbReference>
<dbReference type="NCBIfam" id="TIGR01596">
    <property type="entry name" value="cas3_HD"/>
    <property type="match status" value="1"/>
</dbReference>
<gene>
    <name evidence="12" type="ORF">C0189_02090</name>
</gene>
<keyword evidence="7" id="KW-0347">Helicase</keyword>
<keyword evidence="3" id="KW-0540">Nuclease</keyword>
<comment type="similarity">
    <text evidence="2">In the central section; belongs to the CRISPR-associated helicase Cas3 family.</text>
</comment>
<name>A0A2J6WF12_9BACT</name>
<dbReference type="Gene3D" id="1.10.3210.30">
    <property type="match status" value="1"/>
</dbReference>
<dbReference type="CDD" id="cd17930">
    <property type="entry name" value="DEXHc_cas3"/>
    <property type="match status" value="1"/>
</dbReference>
<evidence type="ECO:0000256" key="9">
    <source>
        <dbReference type="ARBA" id="ARBA00023118"/>
    </source>
</evidence>
<dbReference type="GO" id="GO:0051607">
    <property type="term" value="P:defense response to virus"/>
    <property type="evidence" value="ECO:0007669"/>
    <property type="project" value="UniProtKB-KW"/>
</dbReference>
<keyword evidence="6" id="KW-0378">Hydrolase</keyword>
<evidence type="ECO:0000313" key="12">
    <source>
        <dbReference type="EMBL" id="PMP68056.1"/>
    </source>
</evidence>
<dbReference type="CDD" id="cd09641">
    <property type="entry name" value="Cas3''_I"/>
    <property type="match status" value="1"/>
</dbReference>
<sequence length="799" mass="92279">MSSSLNQSGLFSHPGRALEDHLLNVAELTYQIVGDSISSESPYTPYEKSIISDVSYILGLLHDFGKATDYFQNYLKGERVDKSKTRHSFLSSIVSFGVVNAYLNSTNKDINPTLKNFLKILSYIVVANHHSDLDDFLNELSVNPIDSEFEDLLQSINEVKLAILVSNLKNGSINSFKGFLSKISFSKEEILNFYKSFKKVRHGLKSEFRKITNSTDINISYYFLANLMFSALIGSDKEDAVLRRQFNLPYTTFSDSIIKSYKEKLPRSNLSMLRESAFEEVEKNFLELLKGNNLSHLFYITLPTGLGKTLIGFNIANILRNHLNKNQSKTFRIIYSLPFINIIEQNAMVFESVLKGELNNNITTDILLKHHHLSELSYTTEEDKYDVDASEILIENWESNIIITTFVQLFHTLISNRNSMLKKFHKLAHSIIIIDEVQAVPLKYWKLIDELLLKFLEEFNSYAIVMTATKPILFSSGYDLVRNVYPLNRYKIDAKTYYSYDSMEDFINTFKIEDDKSYMFVLNTISEAKQFYEILKEKVGETEITFLSSHITPKERLERIEKIKSNKFRFLVSTQIVEAGVDIDFDVVVRDIAPLDSIIQSSGRSNRSGGRDIGEVYVVKFKDKSNSANRLYASYIYDRVLLDITENLLKDRILKEEDVYKVFDNYMEEVVKKKDTEGTSNELRKALLELKYDGENAISSFGIVETKYPTIDVFIELDEDAEKIFKEYQSILDIQNHFERIKRFKEIKNSFYSYVVSIPENVQNIPPVIGNFYYVSRNSLDEYYDKNTGFKTEGGSVIW</sequence>
<evidence type="ECO:0000256" key="4">
    <source>
        <dbReference type="ARBA" id="ARBA00022723"/>
    </source>
</evidence>
<dbReference type="Pfam" id="PF04851">
    <property type="entry name" value="ResIII"/>
    <property type="match status" value="1"/>
</dbReference>
<reference evidence="12 13" key="1">
    <citation type="submission" date="2018-01" db="EMBL/GenBank/DDBJ databases">
        <title>Metagenomic assembled genomes from two thermal pools in the Uzon Caldera, Kamchatka, Russia.</title>
        <authorList>
            <person name="Wilkins L."/>
            <person name="Ettinger C."/>
        </authorList>
    </citation>
    <scope>NUCLEOTIDE SEQUENCE [LARGE SCALE GENOMIC DNA]</scope>
    <source>
        <strain evidence="12">ZAV-07</strain>
    </source>
</reference>
<dbReference type="InterPro" id="IPR027417">
    <property type="entry name" value="P-loop_NTPase"/>
</dbReference>
<accession>A0A2J6WF12</accession>
<keyword evidence="8" id="KW-0067">ATP-binding</keyword>
<dbReference type="GO" id="GO:0004519">
    <property type="term" value="F:endonuclease activity"/>
    <property type="evidence" value="ECO:0007669"/>
    <property type="project" value="UniProtKB-KW"/>
</dbReference>
<dbReference type="SUPFAM" id="SSF52540">
    <property type="entry name" value="P-loop containing nucleoside triphosphate hydrolases"/>
    <property type="match status" value="1"/>
</dbReference>
<dbReference type="InterPro" id="IPR054712">
    <property type="entry name" value="Cas3-like_dom"/>
</dbReference>
<proteinExistence type="inferred from homology"/>
<dbReference type="SMART" id="SM00487">
    <property type="entry name" value="DEXDc"/>
    <property type="match status" value="1"/>
</dbReference>
<dbReference type="AlphaFoldDB" id="A0A2J6WF12"/>
<feature type="domain" description="Helicase C-terminal" evidence="10">
    <location>
        <begin position="502"/>
        <end position="653"/>
    </location>
</feature>
<dbReference type="SMART" id="SM00490">
    <property type="entry name" value="HELICc"/>
    <property type="match status" value="1"/>
</dbReference>
<evidence type="ECO:0000256" key="2">
    <source>
        <dbReference type="ARBA" id="ARBA00009046"/>
    </source>
</evidence>
<keyword evidence="5" id="KW-0547">Nucleotide-binding</keyword>
<dbReference type="GO" id="GO:0016887">
    <property type="term" value="F:ATP hydrolysis activity"/>
    <property type="evidence" value="ECO:0007669"/>
    <property type="project" value="TreeGrafter"/>
</dbReference>
<evidence type="ECO:0000259" key="11">
    <source>
        <dbReference type="PROSITE" id="PS51643"/>
    </source>
</evidence>